<organism evidence="4 5">
    <name type="scientific">Chitinophaga agrisoli</name>
    <dbReference type="NCBI Taxonomy" id="2607653"/>
    <lineage>
        <taxon>Bacteria</taxon>
        <taxon>Pseudomonadati</taxon>
        <taxon>Bacteroidota</taxon>
        <taxon>Chitinophagia</taxon>
        <taxon>Chitinophagales</taxon>
        <taxon>Chitinophagaceae</taxon>
        <taxon>Chitinophaga</taxon>
    </lineage>
</organism>
<accession>A0A5B2W111</accession>
<evidence type="ECO:0000256" key="2">
    <source>
        <dbReference type="PIRNR" id="PIRNR026508"/>
    </source>
</evidence>
<dbReference type="AlphaFoldDB" id="A0A5B2W111"/>
<dbReference type="Pfam" id="PF05816">
    <property type="entry name" value="TelA"/>
    <property type="match status" value="1"/>
</dbReference>
<evidence type="ECO:0000256" key="3">
    <source>
        <dbReference type="SAM" id="Coils"/>
    </source>
</evidence>
<evidence type="ECO:0000256" key="1">
    <source>
        <dbReference type="ARBA" id="ARBA00005541"/>
    </source>
</evidence>
<proteinExistence type="inferred from homology"/>
<evidence type="ECO:0000313" key="5">
    <source>
        <dbReference type="Proteomes" id="UP000324611"/>
    </source>
</evidence>
<gene>
    <name evidence="4" type="ORF">F0L74_00130</name>
</gene>
<dbReference type="InterPro" id="IPR008863">
    <property type="entry name" value="Toxic_anion-R_TelA"/>
</dbReference>
<reference evidence="4 5" key="2">
    <citation type="submission" date="2019-09" db="EMBL/GenBank/DDBJ databases">
        <authorList>
            <person name="Jin C."/>
        </authorList>
    </citation>
    <scope>NUCLEOTIDE SEQUENCE [LARGE SCALE GENOMIC DNA]</scope>
    <source>
        <strain evidence="4 5">BN140078</strain>
    </source>
</reference>
<comment type="caution">
    <text evidence="4">The sequence shown here is derived from an EMBL/GenBank/DDBJ whole genome shotgun (WGS) entry which is preliminary data.</text>
</comment>
<dbReference type="PANTHER" id="PTHR38432">
    <property type="entry name" value="TELA-LIKE PROTEIN SAOUHSC_01408"/>
    <property type="match status" value="1"/>
</dbReference>
<dbReference type="EMBL" id="VUOC01000001">
    <property type="protein sequence ID" value="KAA2244430.1"/>
    <property type="molecule type" value="Genomic_DNA"/>
</dbReference>
<name>A0A5B2W111_9BACT</name>
<dbReference type="PIRSF" id="PIRSF026508">
    <property type="entry name" value="TelA"/>
    <property type="match status" value="1"/>
</dbReference>
<evidence type="ECO:0000313" key="4">
    <source>
        <dbReference type="EMBL" id="KAA2244430.1"/>
    </source>
</evidence>
<dbReference type="Proteomes" id="UP000324611">
    <property type="component" value="Unassembled WGS sequence"/>
</dbReference>
<keyword evidence="5" id="KW-1185">Reference proteome</keyword>
<feature type="coiled-coil region" evidence="3">
    <location>
        <begin position="338"/>
        <end position="365"/>
    </location>
</feature>
<protein>
    <submittedName>
        <fullName evidence="4">Toxic anion resistance protein</fullName>
    </submittedName>
</protein>
<dbReference type="RefSeq" id="WP_149835828.1">
    <property type="nucleotide sequence ID" value="NZ_VUOC01000001.1"/>
</dbReference>
<dbReference type="PANTHER" id="PTHR38432:SF1">
    <property type="entry name" value="TELA-LIKE PROTEIN SAOUHSC_01408"/>
    <property type="match status" value="1"/>
</dbReference>
<comment type="similarity">
    <text evidence="1 2">Belongs to the TelA family.</text>
</comment>
<feature type="coiled-coil region" evidence="3">
    <location>
        <begin position="169"/>
        <end position="203"/>
    </location>
</feature>
<reference evidence="4 5" key="1">
    <citation type="submission" date="2019-09" db="EMBL/GenBank/DDBJ databases">
        <title>Chitinophaga ginsengihumi sp. nov., isolated from soil of ginseng rhizosphere.</title>
        <authorList>
            <person name="Lee J."/>
        </authorList>
    </citation>
    <scope>NUCLEOTIDE SEQUENCE [LARGE SCALE GENOMIC DNA]</scope>
    <source>
        <strain evidence="4 5">BN140078</strain>
    </source>
</reference>
<sequence length="367" mass="41556">MDATNPNTADQTLPQVRLDRDGNADLSLITPEDTKKYNELNKSLVITDVNSVLNYGTEVQNSMERYSNEFLTSVRTFNSGEVGGLINDLLAELNYIDVDELNQGGLKSFLSKVPFLKKMVMDAKKLFQKYDTVVANIDKITNKIKAGRLNSLKDNSSLQTMFDSNVSYIKQMEDLIISGQLKYNELNEQLAQMEANAGSYNDYEIADLREFITRLDKRLADMKVVRFIMLQSLAQIRLVQNNNTSIAEKAQSIVSTTIPVWKNQLTIAVALQRQKANVEMQRKVSDTTNTILQKNADLLRQNSIEVAKENEKTVVSVETLKRTTQSLIETLHEVKRIHDQGTESRKVLNNELQNLETELKKNVTNVG</sequence>
<keyword evidence="3" id="KW-0175">Coiled coil</keyword>